<keyword evidence="6" id="KW-1185">Reference proteome</keyword>
<dbReference type="Gene3D" id="3.30.43.10">
    <property type="entry name" value="Uridine Diphospho-n-acetylenolpyruvylglucosamine Reductase, domain 2"/>
    <property type="match status" value="1"/>
</dbReference>
<name>A0ABT4VRA1_9HYPH</name>
<dbReference type="InterPro" id="IPR036318">
    <property type="entry name" value="FAD-bd_PCMH-like_sf"/>
</dbReference>
<evidence type="ECO:0000256" key="1">
    <source>
        <dbReference type="ARBA" id="ARBA00022630"/>
    </source>
</evidence>
<evidence type="ECO:0000313" key="5">
    <source>
        <dbReference type="EMBL" id="MDA4847233.1"/>
    </source>
</evidence>
<dbReference type="SUPFAM" id="SSF56176">
    <property type="entry name" value="FAD-binding/transporter-associated domain-like"/>
    <property type="match status" value="1"/>
</dbReference>
<dbReference type="InterPro" id="IPR016166">
    <property type="entry name" value="FAD-bd_PCMH"/>
</dbReference>
<dbReference type="SMART" id="SM01092">
    <property type="entry name" value="CO_deh_flav_C"/>
    <property type="match status" value="1"/>
</dbReference>
<dbReference type="PANTHER" id="PTHR42659:SF2">
    <property type="entry name" value="XANTHINE DEHYDROGENASE SUBUNIT C-RELATED"/>
    <property type="match status" value="1"/>
</dbReference>
<dbReference type="Pfam" id="PF03450">
    <property type="entry name" value="CO_deh_flav_C"/>
    <property type="match status" value="1"/>
</dbReference>
<evidence type="ECO:0000256" key="3">
    <source>
        <dbReference type="ARBA" id="ARBA00023002"/>
    </source>
</evidence>
<dbReference type="PANTHER" id="PTHR42659">
    <property type="entry name" value="XANTHINE DEHYDROGENASE SUBUNIT C-RELATED"/>
    <property type="match status" value="1"/>
</dbReference>
<gene>
    <name evidence="5" type="ORF">OOZ53_17870</name>
</gene>
<dbReference type="Gene3D" id="3.30.390.50">
    <property type="entry name" value="CO dehydrogenase flavoprotein, C-terminal domain"/>
    <property type="match status" value="1"/>
</dbReference>
<keyword evidence="2" id="KW-0274">FAD</keyword>
<reference evidence="5" key="1">
    <citation type="submission" date="2022-11" db="EMBL/GenBank/DDBJ databases">
        <title>Hoeflea poritis sp. nov., isolated from scleractinian coral Porites lutea.</title>
        <authorList>
            <person name="Zhang G."/>
            <person name="Wei Q."/>
            <person name="Cai L."/>
        </authorList>
    </citation>
    <scope>NUCLEOTIDE SEQUENCE</scope>
    <source>
        <strain evidence="5">E7-10</strain>
    </source>
</reference>
<keyword evidence="1" id="KW-0285">Flavoprotein</keyword>
<dbReference type="InterPro" id="IPR005107">
    <property type="entry name" value="CO_DH_flav_C"/>
</dbReference>
<dbReference type="Gene3D" id="3.30.465.10">
    <property type="match status" value="1"/>
</dbReference>
<dbReference type="InterPro" id="IPR016169">
    <property type="entry name" value="FAD-bd_PCMH_sub2"/>
</dbReference>
<accession>A0ABT4VRA1</accession>
<dbReference type="InterPro" id="IPR036683">
    <property type="entry name" value="CO_DH_flav_C_dom_sf"/>
</dbReference>
<comment type="caution">
    <text evidence="5">The sequence shown here is derived from an EMBL/GenBank/DDBJ whole genome shotgun (WGS) entry which is preliminary data.</text>
</comment>
<dbReference type="RefSeq" id="WP_271091043.1">
    <property type="nucleotide sequence ID" value="NZ_JAPJZH010000011.1"/>
</dbReference>
<dbReference type="Pfam" id="PF00941">
    <property type="entry name" value="FAD_binding_5"/>
    <property type="match status" value="1"/>
</dbReference>
<dbReference type="InterPro" id="IPR002346">
    <property type="entry name" value="Mopterin_DH_FAD-bd"/>
</dbReference>
<evidence type="ECO:0000256" key="2">
    <source>
        <dbReference type="ARBA" id="ARBA00022827"/>
    </source>
</evidence>
<evidence type="ECO:0000259" key="4">
    <source>
        <dbReference type="PROSITE" id="PS51387"/>
    </source>
</evidence>
<dbReference type="InterPro" id="IPR016167">
    <property type="entry name" value="FAD-bd_PCMH_sub1"/>
</dbReference>
<feature type="domain" description="FAD-binding PCMH-type" evidence="4">
    <location>
        <begin position="1"/>
        <end position="177"/>
    </location>
</feature>
<evidence type="ECO:0000313" key="6">
    <source>
        <dbReference type="Proteomes" id="UP001148313"/>
    </source>
</evidence>
<dbReference type="Proteomes" id="UP001148313">
    <property type="component" value="Unassembled WGS sequence"/>
</dbReference>
<protein>
    <submittedName>
        <fullName evidence="5">Xanthine dehydrogenase family protein subunit M</fullName>
    </submittedName>
</protein>
<dbReference type="EMBL" id="JAPJZH010000011">
    <property type="protein sequence ID" value="MDA4847233.1"/>
    <property type="molecule type" value="Genomic_DNA"/>
</dbReference>
<sequence length="287" mass="29830">MIPGSFDYHRPRTLNEAVGLLADHAGDAFVLAGGHSLIPMMKLRMATPEHLIDIQDIGELTGIDVSNGTIEIGAAVTQAALIASDALADACPILRETSLQIADPQIRNVGTIGGNVANGDPGNDMPAVMQALDADYMLHGSGGQRSVKARDFYEAAYFTARDESEILTSIRIPVPAQGHGHSYQKQKRKIGDYATAAAAVILSVSDGKCTGASIALTNVADTPLWAEAAGNALIGTDLGPNAVSAAVDAARAITDPASDGRGPSEYRTHVAGIMVKRAIEAAHERAA</sequence>
<proteinExistence type="predicted"/>
<dbReference type="InterPro" id="IPR051312">
    <property type="entry name" value="Diverse_Substr_Oxidored"/>
</dbReference>
<organism evidence="5 6">
    <name type="scientific">Hoeflea poritis</name>
    <dbReference type="NCBI Taxonomy" id="2993659"/>
    <lineage>
        <taxon>Bacteria</taxon>
        <taxon>Pseudomonadati</taxon>
        <taxon>Pseudomonadota</taxon>
        <taxon>Alphaproteobacteria</taxon>
        <taxon>Hyphomicrobiales</taxon>
        <taxon>Rhizobiaceae</taxon>
        <taxon>Hoeflea</taxon>
    </lineage>
</organism>
<dbReference type="PROSITE" id="PS51387">
    <property type="entry name" value="FAD_PCMH"/>
    <property type="match status" value="1"/>
</dbReference>
<keyword evidence="3" id="KW-0560">Oxidoreductase</keyword>
<dbReference type="SUPFAM" id="SSF55447">
    <property type="entry name" value="CO dehydrogenase flavoprotein C-terminal domain-like"/>
    <property type="match status" value="1"/>
</dbReference>